<accession>A0A7D5YUV6</accession>
<name>A0A7D5YUV6_AERCA</name>
<sequence>MSHQYQSTADLQALAPALLGAIIERCDSMNDLTLCMWLREAPIVGQLRTLRAHDIAFVREGVRQLVANQIHQSGQPGQPDTSA</sequence>
<evidence type="ECO:0000313" key="1">
    <source>
        <dbReference type="EMBL" id="QLI60458.1"/>
    </source>
</evidence>
<keyword evidence="1" id="KW-0614">Plasmid</keyword>
<proteinExistence type="predicted"/>
<dbReference type="EMBL" id="CP039628">
    <property type="protein sequence ID" value="QLI60458.1"/>
    <property type="molecule type" value="Genomic_DNA"/>
</dbReference>
<organism evidence="1 2">
    <name type="scientific">Aeromonas caviae</name>
    <name type="common">Aeromonas punctata</name>
    <dbReference type="NCBI Taxonomy" id="648"/>
    <lineage>
        <taxon>Bacteria</taxon>
        <taxon>Pseudomonadati</taxon>
        <taxon>Pseudomonadota</taxon>
        <taxon>Gammaproteobacteria</taxon>
        <taxon>Aeromonadales</taxon>
        <taxon>Aeromonadaceae</taxon>
        <taxon>Aeromonas</taxon>
    </lineage>
</organism>
<gene>
    <name evidence="1" type="ORF">C1C91_23550</name>
</gene>
<dbReference type="Proteomes" id="UP000266778">
    <property type="component" value="Plasmid pAeca2"/>
</dbReference>
<evidence type="ECO:0000313" key="2">
    <source>
        <dbReference type="Proteomes" id="UP000266778"/>
    </source>
</evidence>
<protein>
    <submittedName>
        <fullName evidence="1">Uncharacterized protein</fullName>
    </submittedName>
</protein>
<geneLocation type="plasmid" evidence="2">
    <name>paeca2</name>
</geneLocation>
<reference evidence="1 2" key="1">
    <citation type="submission" date="2019-04" db="EMBL/GenBank/DDBJ databases">
        <title>Novel transposon Tn6433 variants accelerate the dissemination of tet(E) in Aeromonas under oxytetracycline stresses.</title>
        <authorList>
            <person name="Shi Y."/>
            <person name="Tian Z."/>
            <person name="Zhang Y."/>
            <person name="Zhang H."/>
            <person name="Yang M."/>
        </authorList>
    </citation>
    <scope>NUCLEOTIDE SEQUENCE [LARGE SCALE GENOMIC DNA]</scope>
    <source>
        <strain evidence="1 2">T25-39</strain>
        <plasmid evidence="2">paeca2</plasmid>
    </source>
</reference>
<dbReference type="AlphaFoldDB" id="A0A7D5YUV6"/>